<keyword evidence="2 7" id="KW-0813">Transport</keyword>
<dbReference type="InterPro" id="IPR035906">
    <property type="entry name" value="MetI-like_sf"/>
</dbReference>
<feature type="transmembrane region" description="Helical" evidence="7">
    <location>
        <begin position="105"/>
        <end position="130"/>
    </location>
</feature>
<dbReference type="InterPro" id="IPR050901">
    <property type="entry name" value="BP-dep_ABC_trans_perm"/>
</dbReference>
<evidence type="ECO:0000313" key="11">
    <source>
        <dbReference type="Proteomes" id="UP000321234"/>
    </source>
</evidence>
<evidence type="ECO:0000313" key="10">
    <source>
        <dbReference type="EMBL" id="TXR58003.1"/>
    </source>
</evidence>
<keyword evidence="11" id="KW-1185">Reference proteome</keyword>
<evidence type="ECO:0000256" key="8">
    <source>
        <dbReference type="SAM" id="MobiDB-lite"/>
    </source>
</evidence>
<evidence type="ECO:0000256" key="3">
    <source>
        <dbReference type="ARBA" id="ARBA00022475"/>
    </source>
</evidence>
<reference evidence="10 11" key="1">
    <citation type="submission" date="2019-07" db="EMBL/GenBank/DDBJ databases">
        <title>Quadrisphaera sp. strain DD2A genome sequencing and assembly.</title>
        <authorList>
            <person name="Kim I."/>
        </authorList>
    </citation>
    <scope>NUCLEOTIDE SEQUENCE [LARGE SCALE GENOMIC DNA]</scope>
    <source>
        <strain evidence="10 11">DD2A</strain>
    </source>
</reference>
<feature type="compositionally biased region" description="Low complexity" evidence="8">
    <location>
        <begin position="8"/>
        <end position="23"/>
    </location>
</feature>
<evidence type="ECO:0000256" key="4">
    <source>
        <dbReference type="ARBA" id="ARBA00022692"/>
    </source>
</evidence>
<comment type="subcellular location">
    <subcellularLocation>
        <location evidence="1 7">Cell membrane</location>
        <topology evidence="1 7">Multi-pass membrane protein</topology>
    </subcellularLocation>
</comment>
<dbReference type="RefSeq" id="WP_147924614.1">
    <property type="nucleotide sequence ID" value="NZ_VKAC01000001.1"/>
</dbReference>
<dbReference type="EMBL" id="VKAC01000001">
    <property type="protein sequence ID" value="TXR58003.1"/>
    <property type="molecule type" value="Genomic_DNA"/>
</dbReference>
<protein>
    <submittedName>
        <fullName evidence="10">Carbohydrate ABC transporter permease</fullName>
    </submittedName>
</protein>
<dbReference type="SUPFAM" id="SSF161098">
    <property type="entry name" value="MetI-like"/>
    <property type="match status" value="1"/>
</dbReference>
<organism evidence="10 11">
    <name type="scientific">Quadrisphaera setariae</name>
    <dbReference type="NCBI Taxonomy" id="2593304"/>
    <lineage>
        <taxon>Bacteria</taxon>
        <taxon>Bacillati</taxon>
        <taxon>Actinomycetota</taxon>
        <taxon>Actinomycetes</taxon>
        <taxon>Kineosporiales</taxon>
        <taxon>Kineosporiaceae</taxon>
        <taxon>Quadrisphaera</taxon>
    </lineage>
</organism>
<accession>A0A5C8ZLG2</accession>
<dbReference type="InterPro" id="IPR000515">
    <property type="entry name" value="MetI-like"/>
</dbReference>
<dbReference type="PANTHER" id="PTHR32243:SF18">
    <property type="entry name" value="INNER MEMBRANE ABC TRANSPORTER PERMEASE PROTEIN YCJP"/>
    <property type="match status" value="1"/>
</dbReference>
<evidence type="ECO:0000256" key="5">
    <source>
        <dbReference type="ARBA" id="ARBA00022989"/>
    </source>
</evidence>
<gene>
    <name evidence="10" type="ORF">FMM08_01920</name>
</gene>
<sequence>MTATAHQPARPSASRSPRAPGASTPEELAAIPERRPLRPAQRAAGVARAVGIVLVVLAFLVPLLWMLLASFKTNLDVVDPAKTFTFSPTTANYGTVFGAQAFGDFIVNSVVVGIGSTLLALVIGVPAAYAVSRYRVRSATGFLLLARVIPGVSLLIPWYYLFSQVQLVGTYAVLVLTHIFVTMPLVVAIMSSFFEGVPGELEEAAQIDGCSRIGAFARVVLPLSVPGIATSAILSFIFSWNNFLFALVLSDQETRTLPVAIVNFTSYASVDWGGLMAAAVIITVPVMLVALVAQRYVVSGLTAGATKG</sequence>
<keyword evidence="6 7" id="KW-0472">Membrane</keyword>
<dbReference type="PROSITE" id="PS50928">
    <property type="entry name" value="ABC_TM1"/>
    <property type="match status" value="1"/>
</dbReference>
<feature type="transmembrane region" description="Helical" evidence="7">
    <location>
        <begin position="215"/>
        <end position="240"/>
    </location>
</feature>
<feature type="transmembrane region" description="Helical" evidence="7">
    <location>
        <begin position="272"/>
        <end position="293"/>
    </location>
</feature>
<dbReference type="Pfam" id="PF00528">
    <property type="entry name" value="BPD_transp_1"/>
    <property type="match status" value="1"/>
</dbReference>
<evidence type="ECO:0000259" key="9">
    <source>
        <dbReference type="PROSITE" id="PS50928"/>
    </source>
</evidence>
<dbReference type="AlphaFoldDB" id="A0A5C8ZLG2"/>
<comment type="similarity">
    <text evidence="7">Belongs to the binding-protein-dependent transport system permease family.</text>
</comment>
<feature type="region of interest" description="Disordered" evidence="8">
    <location>
        <begin position="1"/>
        <end position="34"/>
    </location>
</feature>
<proteinExistence type="inferred from homology"/>
<feature type="transmembrane region" description="Helical" evidence="7">
    <location>
        <begin position="45"/>
        <end position="68"/>
    </location>
</feature>
<dbReference type="CDD" id="cd06261">
    <property type="entry name" value="TM_PBP2"/>
    <property type="match status" value="1"/>
</dbReference>
<feature type="domain" description="ABC transmembrane type-1" evidence="9">
    <location>
        <begin position="106"/>
        <end position="293"/>
    </location>
</feature>
<evidence type="ECO:0000256" key="6">
    <source>
        <dbReference type="ARBA" id="ARBA00023136"/>
    </source>
</evidence>
<evidence type="ECO:0000256" key="7">
    <source>
        <dbReference type="RuleBase" id="RU363032"/>
    </source>
</evidence>
<evidence type="ECO:0000256" key="2">
    <source>
        <dbReference type="ARBA" id="ARBA00022448"/>
    </source>
</evidence>
<keyword evidence="3" id="KW-1003">Cell membrane</keyword>
<dbReference type="GO" id="GO:0005886">
    <property type="term" value="C:plasma membrane"/>
    <property type="evidence" value="ECO:0007669"/>
    <property type="project" value="UniProtKB-SubCell"/>
</dbReference>
<dbReference type="Gene3D" id="1.10.3720.10">
    <property type="entry name" value="MetI-like"/>
    <property type="match status" value="1"/>
</dbReference>
<name>A0A5C8ZLG2_9ACTN</name>
<dbReference type="Proteomes" id="UP000321234">
    <property type="component" value="Unassembled WGS sequence"/>
</dbReference>
<keyword evidence="4 7" id="KW-0812">Transmembrane</keyword>
<feature type="transmembrane region" description="Helical" evidence="7">
    <location>
        <begin position="142"/>
        <end position="162"/>
    </location>
</feature>
<keyword evidence="5 7" id="KW-1133">Transmembrane helix</keyword>
<evidence type="ECO:0000256" key="1">
    <source>
        <dbReference type="ARBA" id="ARBA00004651"/>
    </source>
</evidence>
<comment type="caution">
    <text evidence="10">The sequence shown here is derived from an EMBL/GenBank/DDBJ whole genome shotgun (WGS) entry which is preliminary data.</text>
</comment>
<dbReference type="GO" id="GO:0055085">
    <property type="term" value="P:transmembrane transport"/>
    <property type="evidence" value="ECO:0007669"/>
    <property type="project" value="InterPro"/>
</dbReference>
<feature type="transmembrane region" description="Helical" evidence="7">
    <location>
        <begin position="168"/>
        <end position="194"/>
    </location>
</feature>
<dbReference type="OrthoDB" id="9794684at2"/>
<dbReference type="PANTHER" id="PTHR32243">
    <property type="entry name" value="MALTOSE TRANSPORT SYSTEM PERMEASE-RELATED"/>
    <property type="match status" value="1"/>
</dbReference>